<evidence type="ECO:0000313" key="2">
    <source>
        <dbReference type="Proteomes" id="UP000232164"/>
    </source>
</evidence>
<organism evidence="1 2">
    <name type="scientific">Rhizobium sullae</name>
    <name type="common">Rhizobium hedysari</name>
    <dbReference type="NCBI Taxonomy" id="50338"/>
    <lineage>
        <taxon>Bacteria</taxon>
        <taxon>Pseudomonadati</taxon>
        <taxon>Pseudomonadota</taxon>
        <taxon>Alphaproteobacteria</taxon>
        <taxon>Hyphomicrobiales</taxon>
        <taxon>Rhizobiaceae</taxon>
        <taxon>Rhizobium/Agrobacterium group</taxon>
        <taxon>Rhizobium</taxon>
    </lineage>
</organism>
<sequence length="187" mass="20986">MNPNIAIKVKSGPSIMLASGNWFDLLDPWNSTFTIVDIAQGLSNICRYAGQCKKFYSVAEHSLYVSETVEKYKLEALLHDAAEAFLGDITRPLKQLLPQYKEIESNVEAAIFSRFHLDLNARTEIKRADLRVLAAEQAQVMPEGTDYWAWPSNTMPADIEVKFLSPVASCEHFLSKFFELTGAPPTL</sequence>
<dbReference type="AlphaFoldDB" id="A0A2N0CYF4"/>
<evidence type="ECO:0008006" key="3">
    <source>
        <dbReference type="Google" id="ProtNLM"/>
    </source>
</evidence>
<protein>
    <recommendedName>
        <fullName evidence="3">Phosphohydrolase</fullName>
    </recommendedName>
</protein>
<dbReference type="Gene3D" id="1.10.3210.10">
    <property type="entry name" value="Hypothetical protein af1432"/>
    <property type="match status" value="1"/>
</dbReference>
<evidence type="ECO:0000313" key="1">
    <source>
        <dbReference type="EMBL" id="PKA38896.1"/>
    </source>
</evidence>
<dbReference type="SUPFAM" id="SSF109604">
    <property type="entry name" value="HD-domain/PDEase-like"/>
    <property type="match status" value="1"/>
</dbReference>
<dbReference type="EMBL" id="PIQN01000038">
    <property type="protein sequence ID" value="PKA38896.1"/>
    <property type="molecule type" value="Genomic_DNA"/>
</dbReference>
<reference evidence="1 2" key="2">
    <citation type="submission" date="2017-12" db="EMBL/GenBank/DDBJ databases">
        <title>Genome sequence of Rhizobium sullae HCNT1 isolated from Sulla coronaria nodules and featuring peculiar denitrification phenotypes.</title>
        <authorList>
            <person name="De Diego-Diaz B."/>
            <person name="Treu L."/>
            <person name="Campanaro S."/>
            <person name="Da Silva Duarte V."/>
            <person name="Basaglia M."/>
            <person name="Favaro L."/>
            <person name="Casella S."/>
            <person name="Squartini A."/>
        </authorList>
    </citation>
    <scope>NUCLEOTIDE SEQUENCE [LARGE SCALE GENOMIC DNA]</scope>
    <source>
        <strain evidence="1 2">HCNT1</strain>
    </source>
</reference>
<comment type="caution">
    <text evidence="1">The sequence shown here is derived from an EMBL/GenBank/DDBJ whole genome shotgun (WGS) entry which is preliminary data.</text>
</comment>
<name>A0A2N0CYF4_RHISU</name>
<gene>
    <name evidence="1" type="ORF">CWR43_35545</name>
</gene>
<proteinExistence type="predicted"/>
<accession>A0A2N0CYF4</accession>
<dbReference type="RefSeq" id="WP_100773288.1">
    <property type="nucleotide sequence ID" value="NZ_PIQN01000038.1"/>
</dbReference>
<dbReference type="Proteomes" id="UP000232164">
    <property type="component" value="Unassembled WGS sequence"/>
</dbReference>
<reference evidence="1 2" key="1">
    <citation type="submission" date="2017-11" db="EMBL/GenBank/DDBJ databases">
        <authorList>
            <person name="Han C.G."/>
        </authorList>
    </citation>
    <scope>NUCLEOTIDE SEQUENCE [LARGE SCALE GENOMIC DNA]</scope>
    <source>
        <strain evidence="1 2">HCNT1</strain>
    </source>
</reference>